<organism evidence="2">
    <name type="scientific">Grosmannia clavigera (strain kw1407 / UAMH 11150)</name>
    <name type="common">Blue stain fungus</name>
    <name type="synonym">Graphiocladiella clavigera</name>
    <dbReference type="NCBI Taxonomy" id="655863"/>
    <lineage>
        <taxon>Eukaryota</taxon>
        <taxon>Fungi</taxon>
        <taxon>Dikarya</taxon>
        <taxon>Ascomycota</taxon>
        <taxon>Pezizomycotina</taxon>
        <taxon>Sordariomycetes</taxon>
        <taxon>Sordariomycetidae</taxon>
        <taxon>Ophiostomatales</taxon>
        <taxon>Ophiostomataceae</taxon>
        <taxon>Leptographium</taxon>
    </lineage>
</organism>
<dbReference type="STRING" id="655863.F0X788"/>
<dbReference type="Proteomes" id="UP000007796">
    <property type="component" value="Unassembled WGS sequence"/>
</dbReference>
<proteinExistence type="predicted"/>
<dbReference type="OrthoDB" id="526941at2759"/>
<evidence type="ECO:0000313" key="2">
    <source>
        <dbReference type="Proteomes" id="UP000007796"/>
    </source>
</evidence>
<name>F0X788_GROCL</name>
<dbReference type="RefSeq" id="XP_014175827.1">
    <property type="nucleotide sequence ID" value="XM_014320352.1"/>
</dbReference>
<dbReference type="InParanoid" id="F0X788"/>
<dbReference type="AlphaFoldDB" id="F0X788"/>
<protein>
    <submittedName>
        <fullName evidence="1">Uncharacterized protein</fullName>
    </submittedName>
</protein>
<evidence type="ECO:0000313" key="1">
    <source>
        <dbReference type="EMBL" id="EFX06345.1"/>
    </source>
</evidence>
<accession>F0X788</accession>
<dbReference type="GeneID" id="25980124"/>
<gene>
    <name evidence="1" type="ORF">CMQ_6666</name>
</gene>
<dbReference type="EMBL" id="GL629729">
    <property type="protein sequence ID" value="EFX06345.1"/>
    <property type="molecule type" value="Genomic_DNA"/>
</dbReference>
<dbReference type="HOGENOM" id="CLU_045076_1_0_1"/>
<keyword evidence="2" id="KW-1185">Reference proteome</keyword>
<sequence length="352" mass="38910">MAYKLAKPYSLSLMTSWRFLALGLALSLCLVWAVGRPELRDPRELLASAKEKLQDVAGSAAAAATPAPAVGRLSPGVRPLVLFAYAESATARKDLAFFVRNGLHGRADFVFVFNGPTNATAMVPTGLPNVWTVQRDNSCFDMGAMGEVLRADGLWRRYRRFITMNASLRGPFVPVYSSACWTDVFLDRVTDTNKLVGLSPNCFPRPHVQSMLWATDAVGMAILLDESRALSVPHADNFGTVDDPVGLSPCYPNWFKAVHAEVGTTELITAAGYTVDVMLTSFHGLASDLQSYCNITDNAQDHFRNKSYFGSNVHPYETVFFKANRKIDVALLDHLTEWHMNMERTSWDTCGR</sequence>
<dbReference type="eggNOG" id="ENOG502S214">
    <property type="taxonomic scope" value="Eukaryota"/>
</dbReference>
<reference evidence="1 2" key="1">
    <citation type="journal article" date="2011" name="Proc. Natl. Acad. Sci. U.S.A.">
        <title>Genome and transcriptome analyses of the mountain pine beetle-fungal symbiont Grosmannia clavigera, a lodgepole pine pathogen.</title>
        <authorList>
            <person name="DiGuistini S."/>
            <person name="Wang Y."/>
            <person name="Liao N.Y."/>
            <person name="Taylor G."/>
            <person name="Tanguay P."/>
            <person name="Feau N."/>
            <person name="Henrissat B."/>
            <person name="Chan S.K."/>
            <person name="Hesse-Orce U."/>
            <person name="Alamouti S.M."/>
            <person name="Tsui C.K.M."/>
            <person name="Docking R.T."/>
            <person name="Levasseur A."/>
            <person name="Haridas S."/>
            <person name="Robertson G."/>
            <person name="Birol I."/>
            <person name="Holt R.A."/>
            <person name="Marra M.A."/>
            <person name="Hamelin R.C."/>
            <person name="Hirst M."/>
            <person name="Jones S.J.M."/>
            <person name="Bohlmann J."/>
            <person name="Breuil C."/>
        </authorList>
    </citation>
    <scope>NUCLEOTIDE SEQUENCE [LARGE SCALE GENOMIC DNA]</scope>
    <source>
        <strain evidence="2">kw1407 / UAMH 11150</strain>
    </source>
</reference>